<dbReference type="RefSeq" id="WP_015811716.1">
    <property type="nucleotide sequence ID" value="NC_013037.1"/>
</dbReference>
<evidence type="ECO:0000313" key="1">
    <source>
        <dbReference type="EMBL" id="ACT93464.1"/>
    </source>
</evidence>
<dbReference type="Proteomes" id="UP000002011">
    <property type="component" value="Chromosome"/>
</dbReference>
<dbReference type="KEGG" id="dfe:Dfer_2242"/>
<dbReference type="InterPro" id="IPR019853">
    <property type="entry name" value="GldB-like"/>
</dbReference>
<dbReference type="eggNOG" id="COG5504">
    <property type="taxonomic scope" value="Bacteria"/>
</dbReference>
<name>C6VYV9_DYAFD</name>
<reference evidence="1 2" key="1">
    <citation type="journal article" date="2009" name="Stand. Genomic Sci.">
        <title>Complete genome sequence of Dyadobacter fermentans type strain (NS114).</title>
        <authorList>
            <person name="Lang E."/>
            <person name="Lapidus A."/>
            <person name="Chertkov O."/>
            <person name="Brettin T."/>
            <person name="Detter J.C."/>
            <person name="Han C."/>
            <person name="Copeland A."/>
            <person name="Glavina Del Rio T."/>
            <person name="Nolan M."/>
            <person name="Chen F."/>
            <person name="Lucas S."/>
            <person name="Tice H."/>
            <person name="Cheng J.F."/>
            <person name="Land M."/>
            <person name="Hauser L."/>
            <person name="Chang Y.J."/>
            <person name="Jeffries C.D."/>
            <person name="Kopitz M."/>
            <person name="Bruce D."/>
            <person name="Goodwin L."/>
            <person name="Pitluck S."/>
            <person name="Ovchinnikova G."/>
            <person name="Pati A."/>
            <person name="Ivanova N."/>
            <person name="Mavrommatis K."/>
            <person name="Chen A."/>
            <person name="Palaniappan K."/>
            <person name="Chain P."/>
            <person name="Bristow J."/>
            <person name="Eisen J.A."/>
            <person name="Markowitz V."/>
            <person name="Hugenholtz P."/>
            <person name="Goker M."/>
            <person name="Rohde M."/>
            <person name="Kyrpides N.C."/>
            <person name="Klenk H.P."/>
        </authorList>
    </citation>
    <scope>NUCLEOTIDE SEQUENCE [LARGE SCALE GENOMIC DNA]</scope>
    <source>
        <strain evidence="2">ATCC 700827 / DSM 18053 / CIP 107007 / KCTC 52180 / NS114</strain>
    </source>
</reference>
<dbReference type="EMBL" id="CP001619">
    <property type="protein sequence ID" value="ACT93464.1"/>
    <property type="molecule type" value="Genomic_DNA"/>
</dbReference>
<organism evidence="1 2">
    <name type="scientific">Dyadobacter fermentans (strain ATCC 700827 / DSM 18053 / CIP 107007 / KCTC 52180 / NS114)</name>
    <dbReference type="NCBI Taxonomy" id="471854"/>
    <lineage>
        <taxon>Bacteria</taxon>
        <taxon>Pseudomonadati</taxon>
        <taxon>Bacteroidota</taxon>
        <taxon>Cytophagia</taxon>
        <taxon>Cytophagales</taxon>
        <taxon>Spirosomataceae</taxon>
        <taxon>Dyadobacter</taxon>
    </lineage>
</organism>
<protein>
    <submittedName>
        <fullName evidence="1">Uncharacterized protein</fullName>
    </submittedName>
</protein>
<proteinExistence type="predicted"/>
<dbReference type="OrthoDB" id="6402335at2"/>
<sequence>MRNPVLLRATQLCVLVALLLISERIFSQDFNPEADRYQKLADSLGEAKQYKAAARNYFAESETRRMVAYKRQPAVNATYFYAMADMPDSALVILQKAVKYGFRNRNWMDSEPGLAAVRKNKAYAALTKYIADEEKAQQNPDQAAVITSDIALFWKVYDQYKKDPSNAQQLFLKEYFEKGTPDLQEYFKTKTPNIGGVKGFVHNLETMPDYYASIRANTEQVSSLEDSLRIIFRNMKQWYQPATFPNVAFVIGGWSSGGTVTNYGSIMGVDMQAASKQTPTHELNLWQKKNMLLFNELKHVVAHELVHVQQANMAGDTTLLCHAIKEGMADFIGELISGRTANQRLHVWAVGHERKVWEDFKKEMYLDRYANWIANSSQETADRPADLGYWVGYQICKAYFEQAADKKQAVHDMLNIKDYRAFFERIKVEEKLNRSR</sequence>
<gene>
    <name evidence="1" type="ordered locus">Dfer_2242</name>
</gene>
<accession>C6VYV9</accession>
<dbReference type="STRING" id="471854.Dfer_2242"/>
<dbReference type="Pfam" id="PF25594">
    <property type="entry name" value="GldB_lipo"/>
    <property type="match status" value="1"/>
</dbReference>
<keyword evidence="2" id="KW-1185">Reference proteome</keyword>
<evidence type="ECO:0000313" key="2">
    <source>
        <dbReference type="Proteomes" id="UP000002011"/>
    </source>
</evidence>
<dbReference type="HOGENOM" id="CLU_640469_0_0_10"/>
<dbReference type="AlphaFoldDB" id="C6VYV9"/>